<dbReference type="Proteomes" id="UP000310189">
    <property type="component" value="Unassembled WGS sequence"/>
</dbReference>
<proteinExistence type="inferred from homology"/>
<dbReference type="AlphaFoldDB" id="A0A4T0FRR6"/>
<accession>A0A4T0FRR6</accession>
<dbReference type="InterPro" id="IPR003016">
    <property type="entry name" value="2-oxoA_DH_lipoyl-BS"/>
</dbReference>
<dbReference type="OrthoDB" id="537444at2759"/>
<evidence type="ECO:0000313" key="7">
    <source>
        <dbReference type="EMBL" id="TIA90665.1"/>
    </source>
</evidence>
<feature type="region of interest" description="Disordered" evidence="4">
    <location>
        <begin position="134"/>
        <end position="159"/>
    </location>
</feature>
<feature type="compositionally biased region" description="Low complexity" evidence="4">
    <location>
        <begin position="321"/>
        <end position="343"/>
    </location>
</feature>
<dbReference type="Pfam" id="PF02817">
    <property type="entry name" value="E3_binding"/>
    <property type="match status" value="1"/>
</dbReference>
<dbReference type="PROSITE" id="PS51826">
    <property type="entry name" value="PSBD"/>
    <property type="match status" value="1"/>
</dbReference>
<dbReference type="InterPro" id="IPR000089">
    <property type="entry name" value="Biotin_lipoyl"/>
</dbReference>
<dbReference type="SUPFAM" id="SSF51230">
    <property type="entry name" value="Single hybrid motif"/>
    <property type="match status" value="1"/>
</dbReference>
<feature type="compositionally biased region" description="Polar residues" evidence="4">
    <location>
        <begin position="298"/>
        <end position="310"/>
    </location>
</feature>
<dbReference type="SUPFAM" id="SSF47005">
    <property type="entry name" value="Peripheral subunit-binding domain of 2-oxo acid dehydrogenase complex"/>
    <property type="match status" value="1"/>
</dbReference>
<reference evidence="7 8" key="1">
    <citation type="submission" date="2019-03" db="EMBL/GenBank/DDBJ databases">
        <title>Sequencing 23 genomes of Wallemia ichthyophaga.</title>
        <authorList>
            <person name="Gostincar C."/>
        </authorList>
    </citation>
    <scope>NUCLEOTIDE SEQUENCE [LARGE SCALE GENOMIC DNA]</scope>
    <source>
        <strain evidence="7 8">EXF-5753</strain>
    </source>
</reference>
<dbReference type="PANTHER" id="PTHR23151">
    <property type="entry name" value="DIHYDROLIPOAMIDE ACETYL/SUCCINYL-TRANSFERASE-RELATED"/>
    <property type="match status" value="1"/>
</dbReference>
<gene>
    <name evidence="7" type="ORF">E3P99_01450</name>
</gene>
<dbReference type="GO" id="GO:0045254">
    <property type="term" value="C:pyruvate dehydrogenase complex"/>
    <property type="evidence" value="ECO:0007669"/>
    <property type="project" value="InterPro"/>
</dbReference>
<evidence type="ECO:0000256" key="4">
    <source>
        <dbReference type="SAM" id="MobiDB-lite"/>
    </source>
</evidence>
<comment type="caution">
    <text evidence="7">The sequence shown here is derived from an EMBL/GenBank/DDBJ whole genome shotgun (WGS) entry which is preliminary data.</text>
</comment>
<keyword evidence="3" id="KW-0809">Transit peptide</keyword>
<feature type="domain" description="Lipoyl-binding" evidence="5">
    <location>
        <begin position="45"/>
        <end position="121"/>
    </location>
</feature>
<dbReference type="PROSITE" id="PS00189">
    <property type="entry name" value="LIPOYL"/>
    <property type="match status" value="1"/>
</dbReference>
<evidence type="ECO:0000256" key="2">
    <source>
        <dbReference type="ARBA" id="ARBA00022823"/>
    </source>
</evidence>
<dbReference type="InterPro" id="IPR036625">
    <property type="entry name" value="E3-bd_dom_sf"/>
</dbReference>
<organism evidence="7 8">
    <name type="scientific">Wallemia hederae</name>
    <dbReference type="NCBI Taxonomy" id="1540922"/>
    <lineage>
        <taxon>Eukaryota</taxon>
        <taxon>Fungi</taxon>
        <taxon>Dikarya</taxon>
        <taxon>Basidiomycota</taxon>
        <taxon>Wallemiomycotina</taxon>
        <taxon>Wallemiomycetes</taxon>
        <taxon>Wallemiales</taxon>
        <taxon>Wallemiaceae</taxon>
        <taxon>Wallemia</taxon>
    </lineage>
</organism>
<evidence type="ECO:0000256" key="3">
    <source>
        <dbReference type="ARBA" id="ARBA00022946"/>
    </source>
</evidence>
<dbReference type="FunFam" id="2.40.50.100:FF:000010">
    <property type="entry name" value="Acetyltransferase component of pyruvate dehydrogenase complex"/>
    <property type="match status" value="1"/>
</dbReference>
<name>A0A4T0FRR6_9BASI</name>
<dbReference type="GO" id="GO:0006086">
    <property type="term" value="P:pyruvate decarboxylation to acetyl-CoA"/>
    <property type="evidence" value="ECO:0007669"/>
    <property type="project" value="InterPro"/>
</dbReference>
<dbReference type="Gene3D" id="2.40.50.100">
    <property type="match status" value="1"/>
</dbReference>
<dbReference type="CDD" id="cd06849">
    <property type="entry name" value="lipoyl_domain"/>
    <property type="match status" value="1"/>
</dbReference>
<sequence>MSIISRTALLARTAASARSLSTSRAVNELKKMDFPAVRGEMQGRISHANTPQMSPTMTEGGIAGWKKQQGETFAAGDVLLEIETDKATIDVEAQDDGILAKIMLGDGAKNIAVGAPIAVLAEEGDDLSGADAVANEATSASGGEDKPAESPAPEAEPKADLATEAKDTHVQSALPLFPSVSRLLIDNGISDSSAIKGTGRHGMLTRGDVLAHLGKIDNPRGTMKSVADKQAKEAAEFKPFEGLQKGAEQAPKKDDKPLDYVSIRSIITSGLSNKVASNEKKKAAAVAAPKQKSERECSITSSTNPPSQALTFDDIIEPYLTKPSKSAAATDAPTPASKPSSKADYLEGLY</sequence>
<evidence type="ECO:0000259" key="5">
    <source>
        <dbReference type="PROSITE" id="PS50968"/>
    </source>
</evidence>
<dbReference type="InterPro" id="IPR004167">
    <property type="entry name" value="PSBD"/>
</dbReference>
<dbReference type="InterPro" id="IPR011053">
    <property type="entry name" value="Single_hybrid_motif"/>
</dbReference>
<protein>
    <recommendedName>
        <fullName evidence="9">Lipoyl-binding domain-containing protein</fullName>
    </recommendedName>
</protein>
<dbReference type="Gene3D" id="4.10.320.10">
    <property type="entry name" value="E3-binding domain"/>
    <property type="match status" value="1"/>
</dbReference>
<evidence type="ECO:0000313" key="8">
    <source>
        <dbReference type="Proteomes" id="UP000310189"/>
    </source>
</evidence>
<feature type="domain" description="Peripheral subunit-binding (PSBD)" evidence="6">
    <location>
        <begin position="175"/>
        <end position="213"/>
    </location>
</feature>
<dbReference type="GO" id="GO:0004742">
    <property type="term" value="F:dihydrolipoyllysine-residue acetyltransferase activity"/>
    <property type="evidence" value="ECO:0007669"/>
    <property type="project" value="TreeGrafter"/>
</dbReference>
<evidence type="ECO:0008006" key="9">
    <source>
        <dbReference type="Google" id="ProtNLM"/>
    </source>
</evidence>
<dbReference type="InterPro" id="IPR045257">
    <property type="entry name" value="E2/Pdx1"/>
</dbReference>
<dbReference type="PROSITE" id="PS50968">
    <property type="entry name" value="BIOTINYL_LIPOYL"/>
    <property type="match status" value="1"/>
</dbReference>
<feature type="region of interest" description="Disordered" evidence="4">
    <location>
        <begin position="285"/>
        <end position="350"/>
    </location>
</feature>
<dbReference type="EMBL" id="SPNW01000017">
    <property type="protein sequence ID" value="TIA90665.1"/>
    <property type="molecule type" value="Genomic_DNA"/>
</dbReference>
<keyword evidence="8" id="KW-1185">Reference proteome</keyword>
<evidence type="ECO:0000259" key="6">
    <source>
        <dbReference type="PROSITE" id="PS51826"/>
    </source>
</evidence>
<evidence type="ECO:0000256" key="1">
    <source>
        <dbReference type="ARBA" id="ARBA00007317"/>
    </source>
</evidence>
<comment type="similarity">
    <text evidence="1">Belongs to the 2-oxoacid dehydrogenase family.</text>
</comment>
<dbReference type="PANTHER" id="PTHR23151:SF82">
    <property type="entry name" value="PYRUVATE DEHYDROGENASE COMPLEX PROTEIN X COMPONENT, MITOCHONDRIAL"/>
    <property type="match status" value="1"/>
</dbReference>
<keyword evidence="2" id="KW-0450">Lipoyl</keyword>
<dbReference type="Pfam" id="PF00364">
    <property type="entry name" value="Biotin_lipoyl"/>
    <property type="match status" value="1"/>
</dbReference>